<evidence type="ECO:0000259" key="1">
    <source>
        <dbReference type="Pfam" id="PF13439"/>
    </source>
</evidence>
<dbReference type="Pfam" id="PF13692">
    <property type="entry name" value="Glyco_trans_1_4"/>
    <property type="match status" value="1"/>
</dbReference>
<keyword evidence="2" id="KW-0808">Transferase</keyword>
<dbReference type="CDD" id="cd03801">
    <property type="entry name" value="GT4_PimA-like"/>
    <property type="match status" value="1"/>
</dbReference>
<dbReference type="Proteomes" id="UP000192746">
    <property type="component" value="Unassembled WGS sequence"/>
</dbReference>
<dbReference type="RefSeq" id="WP_084839931.1">
    <property type="nucleotide sequence ID" value="NZ_ARYN01000001.1"/>
</dbReference>
<dbReference type="GO" id="GO:0016757">
    <property type="term" value="F:glycosyltransferase activity"/>
    <property type="evidence" value="ECO:0007669"/>
    <property type="project" value="UniProtKB-ARBA"/>
</dbReference>
<dbReference type="PANTHER" id="PTHR12526">
    <property type="entry name" value="GLYCOSYLTRANSFERASE"/>
    <property type="match status" value="1"/>
</dbReference>
<name>A0A1Y1TA61_9FLAO</name>
<dbReference type="STRING" id="1185767.IIF7_01745"/>
<protein>
    <submittedName>
        <fullName evidence="2">Group 1 glycosyl transferase</fullName>
    </submittedName>
</protein>
<gene>
    <name evidence="2" type="ORF">IIF7_01745</name>
</gene>
<dbReference type="InterPro" id="IPR028098">
    <property type="entry name" value="Glyco_trans_4-like_N"/>
</dbReference>
<feature type="domain" description="Glycosyltransferase subfamily 4-like N-terminal" evidence="1">
    <location>
        <begin position="12"/>
        <end position="164"/>
    </location>
</feature>
<dbReference type="AlphaFoldDB" id="A0A1Y1TA61"/>
<proteinExistence type="predicted"/>
<dbReference type="SUPFAM" id="SSF53756">
    <property type="entry name" value="UDP-Glycosyltransferase/glycogen phosphorylase"/>
    <property type="match status" value="1"/>
</dbReference>
<comment type="caution">
    <text evidence="2">The sequence shown here is derived from an EMBL/GenBank/DDBJ whole genome shotgun (WGS) entry which is preliminary data.</text>
</comment>
<evidence type="ECO:0000313" key="3">
    <source>
        <dbReference type="Proteomes" id="UP000192746"/>
    </source>
</evidence>
<dbReference type="Pfam" id="PF13439">
    <property type="entry name" value="Glyco_transf_4"/>
    <property type="match status" value="1"/>
</dbReference>
<evidence type="ECO:0000313" key="2">
    <source>
        <dbReference type="EMBL" id="ORL47444.1"/>
    </source>
</evidence>
<accession>A0A1Y1TA61</accession>
<sequence>MKVLQIIDSLHPGGAEKMAVNLFNELNNNKDVESFLCVTREEGLLKDEIVDFSKYLFLNRKKLLDFRALRSLHLFIKSNKINVVHAHSTSYFFAFLLKFFLNKKIILIWHDHYGNSEYLKDRNYNILKICSKNFDGVVCVNRQLLSWNKKMLLAHNYEMINNFVSLVESSEDKLTLKGKQCVKVICVANLRPQKDHHLLIDVFNEFFDNKEISLHLFGKDFEDSYSDDLKTKIEKTRNIFYYGSHKITKSILSQADIGILVSKSEGLPLALLEYGMAGLPVICAKVGECPEVIGKSGILVAPGDKKDICNAINTYFGSEELRFQHGVGIYNRVFQKFSAEVNISKFIDFYKQCS</sequence>
<keyword evidence="3" id="KW-1185">Reference proteome</keyword>
<organism evidence="2 3">
    <name type="scientific">Zunongwangia atlantica 22II14-10F7</name>
    <dbReference type="NCBI Taxonomy" id="1185767"/>
    <lineage>
        <taxon>Bacteria</taxon>
        <taxon>Pseudomonadati</taxon>
        <taxon>Bacteroidota</taxon>
        <taxon>Flavobacteriia</taxon>
        <taxon>Flavobacteriales</taxon>
        <taxon>Flavobacteriaceae</taxon>
        <taxon>Zunongwangia</taxon>
    </lineage>
</organism>
<reference evidence="2 3" key="1">
    <citation type="submission" date="2013-04" db="EMBL/GenBank/DDBJ databases">
        <title>Zunongwangia sp. 22II14-10F7 Genome Sequencing.</title>
        <authorList>
            <person name="Lai Q."/>
            <person name="Shao Z."/>
        </authorList>
    </citation>
    <scope>NUCLEOTIDE SEQUENCE [LARGE SCALE GENOMIC DNA]</scope>
    <source>
        <strain evidence="2 3">22II14-10F7</strain>
    </source>
</reference>
<dbReference type="EMBL" id="ARYN01000001">
    <property type="protein sequence ID" value="ORL47444.1"/>
    <property type="molecule type" value="Genomic_DNA"/>
</dbReference>
<dbReference type="OrthoDB" id="823685at2"/>
<dbReference type="Gene3D" id="3.40.50.2000">
    <property type="entry name" value="Glycogen Phosphorylase B"/>
    <property type="match status" value="2"/>
</dbReference>